<dbReference type="PANTHER" id="PTHR42801:SF4">
    <property type="entry name" value="AHPC_TSA FAMILY PROTEIN"/>
    <property type="match status" value="1"/>
</dbReference>
<dbReference type="InterPro" id="IPR013766">
    <property type="entry name" value="Thioredoxin_domain"/>
</dbReference>
<keyword evidence="14" id="KW-1185">Reference proteome</keyword>
<dbReference type="PANTHER" id="PTHR42801">
    <property type="entry name" value="THIOREDOXIN-DEPENDENT PEROXIDE REDUCTASE"/>
    <property type="match status" value="1"/>
</dbReference>
<comment type="function">
    <text evidence="1">Thiol-specific peroxidase that catalyzes the reduction of hydrogen peroxide and organic hydroperoxides to water and alcohols, respectively. Plays a role in cell protection against oxidative stress by detoxifying peroxides and as sensor of hydrogen peroxide-mediated signaling events.</text>
</comment>
<organism evidence="13 14">
    <name type="scientific">Pelagibacterium nitratireducens</name>
    <dbReference type="NCBI Taxonomy" id="1046114"/>
    <lineage>
        <taxon>Bacteria</taxon>
        <taxon>Pseudomonadati</taxon>
        <taxon>Pseudomonadota</taxon>
        <taxon>Alphaproteobacteria</taxon>
        <taxon>Hyphomicrobiales</taxon>
        <taxon>Devosiaceae</taxon>
        <taxon>Pelagibacterium</taxon>
    </lineage>
</organism>
<evidence type="ECO:0000256" key="4">
    <source>
        <dbReference type="ARBA" id="ARBA00022862"/>
    </source>
</evidence>
<evidence type="ECO:0000256" key="1">
    <source>
        <dbReference type="ARBA" id="ARBA00003330"/>
    </source>
</evidence>
<dbReference type="InterPro" id="IPR036249">
    <property type="entry name" value="Thioredoxin-like_sf"/>
</dbReference>
<dbReference type="InterPro" id="IPR000866">
    <property type="entry name" value="AhpC/TSA"/>
</dbReference>
<dbReference type="CDD" id="cd03017">
    <property type="entry name" value="PRX_BCP"/>
    <property type="match status" value="1"/>
</dbReference>
<accession>A0ABZ2HUB2</accession>
<evidence type="ECO:0000256" key="10">
    <source>
        <dbReference type="ARBA" id="ARBA00042639"/>
    </source>
</evidence>
<keyword evidence="3 13" id="KW-0575">Peroxidase</keyword>
<gene>
    <name evidence="13" type="ORF">V6617_09265</name>
</gene>
<keyword evidence="7" id="KW-0676">Redox-active center</keyword>
<evidence type="ECO:0000256" key="8">
    <source>
        <dbReference type="ARBA" id="ARBA00032824"/>
    </source>
</evidence>
<sequence>MEKASPMTTLSTGKPAPDFTLKTDADTSFALADQRGKSVLIYFYPQADTPACNDQNLSFTANAPWFAERDIVLVGISPDSVEKLADFRKKYALTPILLSDPDHKAIDPYGVWGEKKNYGRTYLGLIRSTVLIDPEGKIAQVWPNIRAKGHVERVMKAVG</sequence>
<evidence type="ECO:0000256" key="11">
    <source>
        <dbReference type="ARBA" id="ARBA00049091"/>
    </source>
</evidence>
<dbReference type="PROSITE" id="PS51352">
    <property type="entry name" value="THIOREDOXIN_2"/>
    <property type="match status" value="1"/>
</dbReference>
<dbReference type="SUPFAM" id="SSF52833">
    <property type="entry name" value="Thioredoxin-like"/>
    <property type="match status" value="1"/>
</dbReference>
<evidence type="ECO:0000256" key="9">
    <source>
        <dbReference type="ARBA" id="ARBA00038489"/>
    </source>
</evidence>
<dbReference type="EMBL" id="CP146275">
    <property type="protein sequence ID" value="WWT31233.1"/>
    <property type="molecule type" value="Genomic_DNA"/>
</dbReference>
<evidence type="ECO:0000256" key="2">
    <source>
        <dbReference type="ARBA" id="ARBA00013017"/>
    </source>
</evidence>
<evidence type="ECO:0000256" key="3">
    <source>
        <dbReference type="ARBA" id="ARBA00022559"/>
    </source>
</evidence>
<evidence type="ECO:0000313" key="13">
    <source>
        <dbReference type="EMBL" id="WWT31233.1"/>
    </source>
</evidence>
<dbReference type="InterPro" id="IPR050924">
    <property type="entry name" value="Peroxiredoxin_BCP/PrxQ"/>
</dbReference>
<evidence type="ECO:0000259" key="12">
    <source>
        <dbReference type="PROSITE" id="PS51352"/>
    </source>
</evidence>
<keyword evidence="6" id="KW-1015">Disulfide bond</keyword>
<evidence type="ECO:0000256" key="7">
    <source>
        <dbReference type="ARBA" id="ARBA00023284"/>
    </source>
</evidence>
<evidence type="ECO:0000256" key="5">
    <source>
        <dbReference type="ARBA" id="ARBA00023002"/>
    </source>
</evidence>
<dbReference type="RefSeq" id="WP_338606708.1">
    <property type="nucleotide sequence ID" value="NZ_CP146275.1"/>
</dbReference>
<evidence type="ECO:0000313" key="14">
    <source>
        <dbReference type="Proteomes" id="UP001369958"/>
    </source>
</evidence>
<dbReference type="Proteomes" id="UP001369958">
    <property type="component" value="Chromosome"/>
</dbReference>
<dbReference type="Gene3D" id="3.40.30.10">
    <property type="entry name" value="Glutaredoxin"/>
    <property type="match status" value="1"/>
</dbReference>
<dbReference type="EC" id="1.11.1.24" evidence="2"/>
<dbReference type="GO" id="GO:0140824">
    <property type="term" value="F:thioredoxin-dependent peroxiredoxin activity"/>
    <property type="evidence" value="ECO:0007669"/>
    <property type="project" value="UniProtKB-EC"/>
</dbReference>
<comment type="catalytic activity">
    <reaction evidence="11">
        <text>a hydroperoxide + [thioredoxin]-dithiol = an alcohol + [thioredoxin]-disulfide + H2O</text>
        <dbReference type="Rhea" id="RHEA:62620"/>
        <dbReference type="Rhea" id="RHEA-COMP:10698"/>
        <dbReference type="Rhea" id="RHEA-COMP:10700"/>
        <dbReference type="ChEBI" id="CHEBI:15377"/>
        <dbReference type="ChEBI" id="CHEBI:29950"/>
        <dbReference type="ChEBI" id="CHEBI:30879"/>
        <dbReference type="ChEBI" id="CHEBI:35924"/>
        <dbReference type="ChEBI" id="CHEBI:50058"/>
        <dbReference type="EC" id="1.11.1.24"/>
    </reaction>
</comment>
<keyword evidence="5 13" id="KW-0560">Oxidoreductase</keyword>
<feature type="domain" description="Thioredoxin" evidence="12">
    <location>
        <begin position="10"/>
        <end position="159"/>
    </location>
</feature>
<evidence type="ECO:0000256" key="6">
    <source>
        <dbReference type="ARBA" id="ARBA00023157"/>
    </source>
</evidence>
<keyword evidence="4" id="KW-0049">Antioxidant</keyword>
<comment type="similarity">
    <text evidence="9">Belongs to the peroxiredoxin family. BCP/PrxQ subfamily.</text>
</comment>
<protein>
    <recommendedName>
        <fullName evidence="2">thioredoxin-dependent peroxiredoxin</fullName>
        <ecNumber evidence="2">1.11.1.24</ecNumber>
    </recommendedName>
    <alternativeName>
        <fullName evidence="8">Thioredoxin peroxidase</fullName>
    </alternativeName>
    <alternativeName>
        <fullName evidence="10">Thioredoxin-dependent peroxiredoxin Bcp</fullName>
    </alternativeName>
</protein>
<reference evidence="13 14" key="1">
    <citation type="submission" date="2024-02" db="EMBL/GenBank/DDBJ databases">
        <title>Complete genome sequence of Pelagibacterium nitratireducens ZH15.</title>
        <authorList>
            <person name="Zhao L.H."/>
        </authorList>
    </citation>
    <scope>NUCLEOTIDE SEQUENCE [LARGE SCALE GENOMIC DNA]</scope>
    <source>
        <strain evidence="13 14">ZH15</strain>
    </source>
</reference>
<name>A0ABZ2HUB2_9HYPH</name>
<proteinExistence type="inferred from homology"/>
<dbReference type="Pfam" id="PF00578">
    <property type="entry name" value="AhpC-TSA"/>
    <property type="match status" value="1"/>
</dbReference>